<protein>
    <submittedName>
        <fullName evidence="1">Uncharacterized protein</fullName>
    </submittedName>
</protein>
<name>A0ACC0XQM2_9ROSI</name>
<organism evidence="1 2">
    <name type="scientific">Pistacia integerrima</name>
    <dbReference type="NCBI Taxonomy" id="434235"/>
    <lineage>
        <taxon>Eukaryota</taxon>
        <taxon>Viridiplantae</taxon>
        <taxon>Streptophyta</taxon>
        <taxon>Embryophyta</taxon>
        <taxon>Tracheophyta</taxon>
        <taxon>Spermatophyta</taxon>
        <taxon>Magnoliopsida</taxon>
        <taxon>eudicotyledons</taxon>
        <taxon>Gunneridae</taxon>
        <taxon>Pentapetalae</taxon>
        <taxon>rosids</taxon>
        <taxon>malvids</taxon>
        <taxon>Sapindales</taxon>
        <taxon>Anacardiaceae</taxon>
        <taxon>Pistacia</taxon>
    </lineage>
</organism>
<gene>
    <name evidence="1" type="ORF">Pint_31196</name>
</gene>
<proteinExistence type="predicted"/>
<reference evidence="2" key="1">
    <citation type="journal article" date="2023" name="G3 (Bethesda)">
        <title>Genome assembly and association tests identify interacting loci associated with vigor, precocity, and sex in interspecific pistachio rootstocks.</title>
        <authorList>
            <person name="Palmer W."/>
            <person name="Jacygrad E."/>
            <person name="Sagayaradj S."/>
            <person name="Cavanaugh K."/>
            <person name="Han R."/>
            <person name="Bertier L."/>
            <person name="Beede B."/>
            <person name="Kafkas S."/>
            <person name="Golino D."/>
            <person name="Preece J."/>
            <person name="Michelmore R."/>
        </authorList>
    </citation>
    <scope>NUCLEOTIDE SEQUENCE [LARGE SCALE GENOMIC DNA]</scope>
</reference>
<sequence length="486" mass="53970">MADGGAYQTRYKELAENVSQHTAAITQQGTAITGIEERMENFMADIRTQLSGLVLQVRDLSVSHSPPHPSYVSPPPPPRIQRPPLPSTPNQKRPKVELLKYDGAEEPTGWILQAEQYFLFYQIPPPQQLLIASFHLKGEALQYFKWLQHTGSLADWSSFADALEKRFGPSDFDDAEGELAKLRQNSTVAAYQKRFEALSYRVVGLSDDFLLHCFEAHLAARARPSSNSRLPHRMQASASTTPGPSNTSSQLIAAPQVKTISYDAMKERRDKGLCYYCDEKFRPGHKCKTQTLFMLESQPLVDEEDMDCSDDSSSQEGTVPEISIHAMAGAHTPQTMRVTGLLYNKPMSVLIDTGSTHNFLDPQIANKTGLQVDNAAKFNVMVANGDTLSSTGRSKNTCLSIQVIPITVDFYVLPLGGCDAVLGAHWLQTLGPILWDFNKMWMKFTLSGNHHQILGEPSKAVTYSTCNSISKLECFEVSISYQGNWS</sequence>
<dbReference type="EMBL" id="CM047746">
    <property type="protein sequence ID" value="KAJ0021273.1"/>
    <property type="molecule type" value="Genomic_DNA"/>
</dbReference>
<keyword evidence="2" id="KW-1185">Reference proteome</keyword>
<dbReference type="Proteomes" id="UP001163603">
    <property type="component" value="Chromosome 11"/>
</dbReference>
<evidence type="ECO:0000313" key="1">
    <source>
        <dbReference type="EMBL" id="KAJ0021273.1"/>
    </source>
</evidence>
<evidence type="ECO:0000313" key="2">
    <source>
        <dbReference type="Proteomes" id="UP001163603"/>
    </source>
</evidence>
<comment type="caution">
    <text evidence="1">The sequence shown here is derived from an EMBL/GenBank/DDBJ whole genome shotgun (WGS) entry which is preliminary data.</text>
</comment>
<accession>A0ACC0XQM2</accession>